<dbReference type="OrthoDB" id="3940356at2759"/>
<name>A0A6A6TYV7_9PEZI</name>
<evidence type="ECO:0000313" key="2">
    <source>
        <dbReference type="Proteomes" id="UP000799302"/>
    </source>
</evidence>
<sequence>MLRRYYLGPRVGTLNSSLDEPNALVYPTSASTPSTETTLRLSLRATLPINRRMQMAIRIKSGIRVKTYYSAKPMHCMPNQSDLSSENLLQLHDDIVRLEEQRHGNLEWTPSLHEPQSWSTSLKIQINPSQVLLPSFCSVLLARSYSFLAKISVSGIHAKPMEFEMPLQVVYPFERTTSVHRTNSRTCEGAEGNLGRDEVRVLLLYRVQWLIF</sequence>
<protein>
    <recommendedName>
        <fullName evidence="3">Arrestin-like N-terminal domain-containing protein</fullName>
    </recommendedName>
</protein>
<dbReference type="Proteomes" id="UP000799302">
    <property type="component" value="Unassembled WGS sequence"/>
</dbReference>
<organism evidence="1 2">
    <name type="scientific">Microthyrium microscopicum</name>
    <dbReference type="NCBI Taxonomy" id="703497"/>
    <lineage>
        <taxon>Eukaryota</taxon>
        <taxon>Fungi</taxon>
        <taxon>Dikarya</taxon>
        <taxon>Ascomycota</taxon>
        <taxon>Pezizomycotina</taxon>
        <taxon>Dothideomycetes</taxon>
        <taxon>Dothideomycetes incertae sedis</taxon>
        <taxon>Microthyriales</taxon>
        <taxon>Microthyriaceae</taxon>
        <taxon>Microthyrium</taxon>
    </lineage>
</organism>
<evidence type="ECO:0000313" key="1">
    <source>
        <dbReference type="EMBL" id="KAF2665269.1"/>
    </source>
</evidence>
<dbReference type="EMBL" id="MU004241">
    <property type="protein sequence ID" value="KAF2665269.1"/>
    <property type="molecule type" value="Genomic_DNA"/>
</dbReference>
<proteinExistence type="predicted"/>
<gene>
    <name evidence="1" type="ORF">BT63DRAFT_378367</name>
</gene>
<reference evidence="1" key="1">
    <citation type="journal article" date="2020" name="Stud. Mycol.">
        <title>101 Dothideomycetes genomes: a test case for predicting lifestyles and emergence of pathogens.</title>
        <authorList>
            <person name="Haridas S."/>
            <person name="Albert R."/>
            <person name="Binder M."/>
            <person name="Bloem J."/>
            <person name="Labutti K."/>
            <person name="Salamov A."/>
            <person name="Andreopoulos B."/>
            <person name="Baker S."/>
            <person name="Barry K."/>
            <person name="Bills G."/>
            <person name="Bluhm B."/>
            <person name="Cannon C."/>
            <person name="Castanera R."/>
            <person name="Culley D."/>
            <person name="Daum C."/>
            <person name="Ezra D."/>
            <person name="Gonzalez J."/>
            <person name="Henrissat B."/>
            <person name="Kuo A."/>
            <person name="Liang C."/>
            <person name="Lipzen A."/>
            <person name="Lutzoni F."/>
            <person name="Magnuson J."/>
            <person name="Mondo S."/>
            <person name="Nolan M."/>
            <person name="Ohm R."/>
            <person name="Pangilinan J."/>
            <person name="Park H.-J."/>
            <person name="Ramirez L."/>
            <person name="Alfaro M."/>
            <person name="Sun H."/>
            <person name="Tritt A."/>
            <person name="Yoshinaga Y."/>
            <person name="Zwiers L.-H."/>
            <person name="Turgeon B."/>
            <person name="Goodwin S."/>
            <person name="Spatafora J."/>
            <person name="Crous P."/>
            <person name="Grigoriev I."/>
        </authorList>
    </citation>
    <scope>NUCLEOTIDE SEQUENCE</scope>
    <source>
        <strain evidence="1">CBS 115976</strain>
    </source>
</reference>
<keyword evidence="2" id="KW-1185">Reference proteome</keyword>
<evidence type="ECO:0008006" key="3">
    <source>
        <dbReference type="Google" id="ProtNLM"/>
    </source>
</evidence>
<dbReference type="AlphaFoldDB" id="A0A6A6TYV7"/>
<accession>A0A6A6TYV7</accession>